<sequence>MHAGIDLFFKKFIILLAEKSKITADLPEVRKNEKRNAYNRYPGGAYHFMDNRDYRNEKNIAPAERRDRYRLFSFKIENRSDHNAMPRRSARFFIAKMQKAPQPGRCAKAAALQRVEKGANLEKLAVLHAEETSRNRAEFCISRGLLCVGTASERKAESANAA</sequence>
<gene>
    <name evidence="1" type="ORF">IAA48_06435</name>
</gene>
<dbReference type="AlphaFoldDB" id="A0A9D1RE05"/>
<protein>
    <submittedName>
        <fullName evidence="1">Uncharacterized protein</fullName>
    </submittedName>
</protein>
<name>A0A9D1RE05_9FIRM</name>
<dbReference type="EMBL" id="DXGE01000027">
    <property type="protein sequence ID" value="HIW86119.1"/>
    <property type="molecule type" value="Genomic_DNA"/>
</dbReference>
<evidence type="ECO:0000313" key="2">
    <source>
        <dbReference type="Proteomes" id="UP000824205"/>
    </source>
</evidence>
<comment type="caution">
    <text evidence="1">The sequence shown here is derived from an EMBL/GenBank/DDBJ whole genome shotgun (WGS) entry which is preliminary data.</text>
</comment>
<reference evidence="1" key="1">
    <citation type="journal article" date="2021" name="PeerJ">
        <title>Extensive microbial diversity within the chicken gut microbiome revealed by metagenomics and culture.</title>
        <authorList>
            <person name="Gilroy R."/>
            <person name="Ravi A."/>
            <person name="Getino M."/>
            <person name="Pursley I."/>
            <person name="Horton D.L."/>
            <person name="Alikhan N.F."/>
            <person name="Baker D."/>
            <person name="Gharbi K."/>
            <person name="Hall N."/>
            <person name="Watson M."/>
            <person name="Adriaenssens E.M."/>
            <person name="Foster-Nyarko E."/>
            <person name="Jarju S."/>
            <person name="Secka A."/>
            <person name="Antonio M."/>
            <person name="Oren A."/>
            <person name="Chaudhuri R.R."/>
            <person name="La Ragione R."/>
            <person name="Hildebrand F."/>
            <person name="Pallen M.J."/>
        </authorList>
    </citation>
    <scope>NUCLEOTIDE SEQUENCE</scope>
    <source>
        <strain evidence="1">421</strain>
    </source>
</reference>
<proteinExistence type="predicted"/>
<reference evidence="1" key="2">
    <citation type="submission" date="2021-04" db="EMBL/GenBank/DDBJ databases">
        <authorList>
            <person name="Gilroy R."/>
        </authorList>
    </citation>
    <scope>NUCLEOTIDE SEQUENCE</scope>
    <source>
        <strain evidence="1">421</strain>
    </source>
</reference>
<accession>A0A9D1RE05</accession>
<dbReference type="Proteomes" id="UP000824205">
    <property type="component" value="Unassembled WGS sequence"/>
</dbReference>
<organism evidence="1 2">
    <name type="scientific">Candidatus Eubacterium faecipullorum</name>
    <dbReference type="NCBI Taxonomy" id="2838571"/>
    <lineage>
        <taxon>Bacteria</taxon>
        <taxon>Bacillati</taxon>
        <taxon>Bacillota</taxon>
        <taxon>Clostridia</taxon>
        <taxon>Eubacteriales</taxon>
        <taxon>Eubacteriaceae</taxon>
        <taxon>Eubacterium</taxon>
    </lineage>
</organism>
<evidence type="ECO:0000313" key="1">
    <source>
        <dbReference type="EMBL" id="HIW86119.1"/>
    </source>
</evidence>